<dbReference type="OrthoDB" id="9987882at2"/>
<evidence type="ECO:0000313" key="2">
    <source>
        <dbReference type="EMBL" id="GGD46923.1"/>
    </source>
</evidence>
<name>A0A916YIU7_9SPHN</name>
<feature type="region of interest" description="Disordered" evidence="1">
    <location>
        <begin position="1"/>
        <end position="55"/>
    </location>
</feature>
<protein>
    <submittedName>
        <fullName evidence="2">Uncharacterized protein</fullName>
    </submittedName>
</protein>
<comment type="caution">
    <text evidence="2">The sequence shown here is derived from an EMBL/GenBank/DDBJ whole genome shotgun (WGS) entry which is preliminary data.</text>
</comment>
<dbReference type="AlphaFoldDB" id="A0A916YIU7"/>
<reference evidence="2 3" key="1">
    <citation type="journal article" date="2014" name="Int. J. Syst. Evol. Microbiol.">
        <title>Complete genome sequence of Corynebacterium casei LMG S-19264T (=DSM 44701T), isolated from a smear-ripened cheese.</title>
        <authorList>
            <consortium name="US DOE Joint Genome Institute (JGI-PGF)"/>
            <person name="Walter F."/>
            <person name="Albersmeier A."/>
            <person name="Kalinowski J."/>
            <person name="Ruckert C."/>
        </authorList>
    </citation>
    <scope>NUCLEOTIDE SEQUENCE [LARGE SCALE GENOMIC DNA]</scope>
    <source>
        <strain evidence="2 3">CGMCC 1.15358</strain>
    </source>
</reference>
<sequence length="55" mass="6372">MEFEILDHETLPNHGEHAAFSQLERQRTIAQRTREAKASRKMGVQYIEEHPVAPS</sequence>
<accession>A0A916YIU7</accession>
<dbReference type="EMBL" id="BMIO01000006">
    <property type="protein sequence ID" value="GGD46923.1"/>
    <property type="molecule type" value="Genomic_DNA"/>
</dbReference>
<feature type="compositionally biased region" description="Basic and acidic residues" evidence="1">
    <location>
        <begin position="1"/>
        <end position="17"/>
    </location>
</feature>
<evidence type="ECO:0000256" key="1">
    <source>
        <dbReference type="SAM" id="MobiDB-lite"/>
    </source>
</evidence>
<gene>
    <name evidence="2" type="ORF">GCM10010989_21510</name>
</gene>
<feature type="compositionally biased region" description="Basic and acidic residues" evidence="1">
    <location>
        <begin position="24"/>
        <end position="38"/>
    </location>
</feature>
<dbReference type="Proteomes" id="UP000598997">
    <property type="component" value="Unassembled WGS sequence"/>
</dbReference>
<evidence type="ECO:0000313" key="3">
    <source>
        <dbReference type="Proteomes" id="UP000598997"/>
    </source>
</evidence>
<keyword evidence="3" id="KW-1185">Reference proteome</keyword>
<dbReference type="RefSeq" id="WP_156521632.1">
    <property type="nucleotide sequence ID" value="NZ_BMIO01000006.1"/>
</dbReference>
<proteinExistence type="predicted"/>
<organism evidence="2 3">
    <name type="scientific">Croceicoccus pelagius</name>
    <dbReference type="NCBI Taxonomy" id="1703341"/>
    <lineage>
        <taxon>Bacteria</taxon>
        <taxon>Pseudomonadati</taxon>
        <taxon>Pseudomonadota</taxon>
        <taxon>Alphaproteobacteria</taxon>
        <taxon>Sphingomonadales</taxon>
        <taxon>Erythrobacteraceae</taxon>
        <taxon>Croceicoccus</taxon>
    </lineage>
</organism>